<dbReference type="GO" id="GO:0005643">
    <property type="term" value="C:nuclear pore"/>
    <property type="evidence" value="ECO:0007669"/>
    <property type="project" value="UniProtKB-SubCell"/>
</dbReference>
<evidence type="ECO:0000256" key="1">
    <source>
        <dbReference type="ARBA" id="ARBA00004567"/>
    </source>
</evidence>
<keyword evidence="4" id="KW-0653">Protein transport</keyword>
<protein>
    <recommendedName>
        <fullName evidence="10">Nucleoporin p58/p45</fullName>
    </recommendedName>
</protein>
<dbReference type="GO" id="GO:0051028">
    <property type="term" value="P:mRNA transport"/>
    <property type="evidence" value="ECO:0007669"/>
    <property type="project" value="UniProtKB-KW"/>
</dbReference>
<dbReference type="Gene3D" id="6.10.140.1350">
    <property type="match status" value="1"/>
</dbReference>
<dbReference type="PANTHER" id="PTHR13437">
    <property type="entry name" value="NUCLEOPORIN P58/P45 NUCLEOPORIN-LIKE PROTEIN 1"/>
    <property type="match status" value="1"/>
</dbReference>
<dbReference type="GO" id="GO:0017056">
    <property type="term" value="F:structural constituent of nuclear pore"/>
    <property type="evidence" value="ECO:0007669"/>
    <property type="project" value="InterPro"/>
</dbReference>
<evidence type="ECO:0000256" key="7">
    <source>
        <dbReference type="ARBA" id="ARBA00023242"/>
    </source>
</evidence>
<dbReference type="PANTHER" id="PTHR13437:SF2">
    <property type="entry name" value="NUCLEOPORIN P58_P45"/>
    <property type="match status" value="1"/>
</dbReference>
<dbReference type="Proteomes" id="UP001168821">
    <property type="component" value="Unassembled WGS sequence"/>
</dbReference>
<keyword evidence="6" id="KW-0906">Nuclear pore complex</keyword>
<dbReference type="GO" id="GO:0008139">
    <property type="term" value="F:nuclear localization sequence binding"/>
    <property type="evidence" value="ECO:0007669"/>
    <property type="project" value="InterPro"/>
</dbReference>
<evidence type="ECO:0000256" key="2">
    <source>
        <dbReference type="ARBA" id="ARBA00022448"/>
    </source>
</evidence>
<dbReference type="InterPro" id="IPR024882">
    <property type="entry name" value="NUP58/p45/49"/>
</dbReference>
<evidence type="ECO:0000256" key="3">
    <source>
        <dbReference type="ARBA" id="ARBA00022816"/>
    </source>
</evidence>
<keyword evidence="7" id="KW-0539">Nucleus</keyword>
<dbReference type="Pfam" id="PF15967">
    <property type="entry name" value="Nucleoporin_FG2"/>
    <property type="match status" value="1"/>
</dbReference>
<evidence type="ECO:0008006" key="10">
    <source>
        <dbReference type="Google" id="ProtNLM"/>
    </source>
</evidence>
<organism evidence="8 9">
    <name type="scientific">Zophobas morio</name>
    <dbReference type="NCBI Taxonomy" id="2755281"/>
    <lineage>
        <taxon>Eukaryota</taxon>
        <taxon>Metazoa</taxon>
        <taxon>Ecdysozoa</taxon>
        <taxon>Arthropoda</taxon>
        <taxon>Hexapoda</taxon>
        <taxon>Insecta</taxon>
        <taxon>Pterygota</taxon>
        <taxon>Neoptera</taxon>
        <taxon>Endopterygota</taxon>
        <taxon>Coleoptera</taxon>
        <taxon>Polyphaga</taxon>
        <taxon>Cucujiformia</taxon>
        <taxon>Tenebrionidae</taxon>
        <taxon>Zophobas</taxon>
    </lineage>
</organism>
<keyword evidence="9" id="KW-1185">Reference proteome</keyword>
<keyword evidence="2" id="KW-0813">Transport</keyword>
<name>A0AA38MII6_9CUCU</name>
<comment type="caution">
    <text evidence="8">The sequence shown here is derived from an EMBL/GenBank/DDBJ whole genome shotgun (WGS) entry which is preliminary data.</text>
</comment>
<dbReference type="AlphaFoldDB" id="A0AA38MII6"/>
<evidence type="ECO:0000313" key="9">
    <source>
        <dbReference type="Proteomes" id="UP001168821"/>
    </source>
</evidence>
<keyword evidence="5" id="KW-0811">Translocation</keyword>
<evidence type="ECO:0000256" key="4">
    <source>
        <dbReference type="ARBA" id="ARBA00022927"/>
    </source>
</evidence>
<proteinExistence type="predicted"/>
<reference evidence="8" key="1">
    <citation type="journal article" date="2023" name="G3 (Bethesda)">
        <title>Whole genome assemblies of Zophobas morio and Tenebrio molitor.</title>
        <authorList>
            <person name="Kaur S."/>
            <person name="Stinson S.A."/>
            <person name="diCenzo G.C."/>
        </authorList>
    </citation>
    <scope>NUCLEOTIDE SEQUENCE</scope>
    <source>
        <strain evidence="8">QUZm001</strain>
    </source>
</reference>
<dbReference type="GO" id="GO:0015031">
    <property type="term" value="P:protein transport"/>
    <property type="evidence" value="ECO:0007669"/>
    <property type="project" value="UniProtKB-KW"/>
</dbReference>
<accession>A0AA38MII6</accession>
<keyword evidence="3" id="KW-0509">mRNA transport</keyword>
<evidence type="ECO:0000256" key="6">
    <source>
        <dbReference type="ARBA" id="ARBA00023132"/>
    </source>
</evidence>
<dbReference type="EMBL" id="JALNTZ010000003">
    <property type="protein sequence ID" value="KAJ3657427.1"/>
    <property type="molecule type" value="Genomic_DNA"/>
</dbReference>
<evidence type="ECO:0000256" key="5">
    <source>
        <dbReference type="ARBA" id="ARBA00023010"/>
    </source>
</evidence>
<comment type="subcellular location">
    <subcellularLocation>
        <location evidence="1">Nucleus</location>
        <location evidence="1">Nuclear pore complex</location>
    </subcellularLocation>
</comment>
<gene>
    <name evidence="8" type="ORF">Zmor_009230</name>
</gene>
<evidence type="ECO:0000313" key="8">
    <source>
        <dbReference type="EMBL" id="KAJ3657427.1"/>
    </source>
</evidence>
<sequence>MTTGFTFGAKTTAAPSFGTGSITFGTPATQTQQFGFGTLSSSAPSLFGTQSPATTSALGFKPAGFGAPTTTQPGGFSFGTTTPAFGAPVSTAPATGFSFGTPAASTGLSFGTPASTAATGLGFKPPATTGLAFGTPASTSLSFGTPASTGLSFGAPQVSTGLSFGGPASTGLSFGGTTTAPTFASSAPSTGLAFGGATSAPATSGLSFGAITTSTPSLGLNFGAASTAAPTLNFGAPATSGFSFGGATGGLGGVATSSVGLGLTATTTTQQSVGLGGVAFTQSKTGTSTSAQKELPPKEQLLPNEFSQLVEQFKNVVQEEKNRSSDVARCSVKEFRKVETELDSLNHQFNQVENQLLNNRNLAEQLKYDTAKGLQNIEMAQRTQDTPPSLQYDNNAPLQFFLDLADNFEREMQLLKLKIDNTEKFVKKCNEPSVLTSQDLAVGLKRLHETFVALAGRMQSVHSQVEAQKEMFLNLRKQVVKDNTNPFEKMDKNAEAMNLIMRNALRATPPNLASGPTPFNSIALGSNNITIAAQQTQPAPFQTAVTTSAPTLGFGLGTAAPGFGTAASNTSIFKPTGFGSTPFQLNTSSNFQLQKPPTGSKRGKQ</sequence>